<sequence>FINTADLKFGPITVIRRPGQPIKKIPWTAFQLSEADWERVRLCCDILADANRLHQLCSSTRVPTLHQVIPALETLASRWEAKAANPDYALFHVALNKGLEKINKYYEKLDDARSYVLSHFTDPYLKLDYIQQHWGGADDYDEAIANGDPYARNWQAYAREIVDDTMREYWPKRLFKSDGSLANGDAAQAPVPSAPGDESIDVLDEYDRLRLKRLRGADTVDGWKSELQRYLDDPAADVKRDTDLVKWWAVSLVVVSVCASADKVRHTHCIGTCLDVPHCRPDCPRHPSCPCRSRRR</sequence>
<dbReference type="AlphaFoldDB" id="A0A371DAN1"/>
<dbReference type="Proteomes" id="UP000256964">
    <property type="component" value="Unassembled WGS sequence"/>
</dbReference>
<gene>
    <name evidence="1" type="ORF">OH76DRAFT_1350567</name>
</gene>
<accession>A0A371DAN1</accession>
<dbReference type="InterPro" id="IPR012337">
    <property type="entry name" value="RNaseH-like_sf"/>
</dbReference>
<proteinExistence type="predicted"/>
<dbReference type="OrthoDB" id="2751696at2759"/>
<protein>
    <submittedName>
        <fullName evidence="1">Uncharacterized protein</fullName>
    </submittedName>
</protein>
<feature type="non-terminal residue" evidence="1">
    <location>
        <position position="1"/>
    </location>
</feature>
<dbReference type="EMBL" id="KZ857404">
    <property type="protein sequence ID" value="RDX49552.1"/>
    <property type="molecule type" value="Genomic_DNA"/>
</dbReference>
<name>A0A371DAN1_9APHY</name>
<evidence type="ECO:0000313" key="1">
    <source>
        <dbReference type="EMBL" id="RDX49552.1"/>
    </source>
</evidence>
<evidence type="ECO:0000313" key="2">
    <source>
        <dbReference type="Proteomes" id="UP000256964"/>
    </source>
</evidence>
<keyword evidence="2" id="KW-1185">Reference proteome</keyword>
<reference evidence="1 2" key="1">
    <citation type="journal article" date="2018" name="Biotechnol. Biofuels">
        <title>Integrative visual omics of the white-rot fungus Polyporus brumalis exposes the biotechnological potential of its oxidative enzymes for delignifying raw plant biomass.</title>
        <authorList>
            <person name="Miyauchi S."/>
            <person name="Rancon A."/>
            <person name="Drula E."/>
            <person name="Hage H."/>
            <person name="Chaduli D."/>
            <person name="Favel A."/>
            <person name="Grisel S."/>
            <person name="Henrissat B."/>
            <person name="Herpoel-Gimbert I."/>
            <person name="Ruiz-Duenas F.J."/>
            <person name="Chevret D."/>
            <person name="Hainaut M."/>
            <person name="Lin J."/>
            <person name="Wang M."/>
            <person name="Pangilinan J."/>
            <person name="Lipzen A."/>
            <person name="Lesage-Meessen L."/>
            <person name="Navarro D."/>
            <person name="Riley R."/>
            <person name="Grigoriev I.V."/>
            <person name="Zhou S."/>
            <person name="Raouche S."/>
            <person name="Rosso M.N."/>
        </authorList>
    </citation>
    <scope>NUCLEOTIDE SEQUENCE [LARGE SCALE GENOMIC DNA]</scope>
    <source>
        <strain evidence="1 2">BRFM 1820</strain>
    </source>
</reference>
<dbReference type="SUPFAM" id="SSF53098">
    <property type="entry name" value="Ribonuclease H-like"/>
    <property type="match status" value="1"/>
</dbReference>
<organism evidence="1 2">
    <name type="scientific">Lentinus brumalis</name>
    <dbReference type="NCBI Taxonomy" id="2498619"/>
    <lineage>
        <taxon>Eukaryota</taxon>
        <taxon>Fungi</taxon>
        <taxon>Dikarya</taxon>
        <taxon>Basidiomycota</taxon>
        <taxon>Agaricomycotina</taxon>
        <taxon>Agaricomycetes</taxon>
        <taxon>Polyporales</taxon>
        <taxon>Polyporaceae</taxon>
        <taxon>Lentinus</taxon>
    </lineage>
</organism>